<reference evidence="19" key="1">
    <citation type="submission" date="2018-11" db="EMBL/GenBank/DDBJ databases">
        <title>FDA dAtabase for Regulatory Grade micrObial Sequences (FDA-ARGOS): Supporting development and validation of Infectious Disease Dx tests.</title>
        <authorList>
            <person name="Goldberg B."/>
            <person name="Campos J."/>
            <person name="Tallon L."/>
            <person name="Sadzewicz L."/>
            <person name="Zhao X."/>
            <person name="Vavikolanu K."/>
            <person name="Mehta A."/>
            <person name="Aluvathingal J."/>
            <person name="Nadendla S."/>
            <person name="Geyer C."/>
            <person name="Nandy P."/>
            <person name="Yan Y."/>
            <person name="Sichtig H."/>
        </authorList>
    </citation>
    <scope>NUCLEOTIDE SEQUENCE [LARGE SCALE GENOMIC DNA]</scope>
    <source>
        <strain evidence="19">FDAARGOS_614</strain>
    </source>
</reference>
<keyword evidence="8" id="KW-0625">Polysaccharide transport</keyword>
<evidence type="ECO:0000259" key="17">
    <source>
        <dbReference type="Pfam" id="PF22461"/>
    </source>
</evidence>
<dbReference type="Proteomes" id="UP000270411">
    <property type="component" value="Chromosome 1"/>
</dbReference>
<accession>A0A3G8H2R3</accession>
<keyword evidence="13" id="KW-0998">Cell outer membrane</keyword>
<keyword evidence="9" id="KW-0406">Ion transport</keyword>
<evidence type="ECO:0000313" key="18">
    <source>
        <dbReference type="EMBL" id="AZG14843.1"/>
    </source>
</evidence>
<keyword evidence="4" id="KW-1134">Transmembrane beta strand</keyword>
<dbReference type="RefSeq" id="WP_124684597.1">
    <property type="nucleotide sequence ID" value="NZ_CP033969.1"/>
</dbReference>
<protein>
    <submittedName>
        <fullName evidence="18">Polysaccharide export protein</fullName>
    </submittedName>
</protein>
<name>A0A3G8H2R3_9BURK</name>
<dbReference type="InterPro" id="IPR003715">
    <property type="entry name" value="Poly_export_N"/>
</dbReference>
<dbReference type="PROSITE" id="PS51257">
    <property type="entry name" value="PROKAR_LIPOPROTEIN"/>
    <property type="match status" value="1"/>
</dbReference>
<dbReference type="GO" id="GO:0015159">
    <property type="term" value="F:polysaccharide transmembrane transporter activity"/>
    <property type="evidence" value="ECO:0007669"/>
    <property type="project" value="InterPro"/>
</dbReference>
<keyword evidence="10" id="KW-0626">Porin</keyword>
<dbReference type="Pfam" id="PF02563">
    <property type="entry name" value="Poly_export"/>
    <property type="match status" value="1"/>
</dbReference>
<keyword evidence="11" id="KW-0472">Membrane</keyword>
<dbReference type="Pfam" id="PF22461">
    <property type="entry name" value="SLBB_2"/>
    <property type="match status" value="2"/>
</dbReference>
<evidence type="ECO:0000256" key="6">
    <source>
        <dbReference type="ARBA" id="ARBA00022692"/>
    </source>
</evidence>
<keyword evidence="3" id="KW-0813">Transport</keyword>
<keyword evidence="12" id="KW-0564">Palmitate</keyword>
<dbReference type="GO" id="GO:0009279">
    <property type="term" value="C:cell outer membrane"/>
    <property type="evidence" value="ECO:0007669"/>
    <property type="project" value="UniProtKB-SubCell"/>
</dbReference>
<evidence type="ECO:0000256" key="12">
    <source>
        <dbReference type="ARBA" id="ARBA00023139"/>
    </source>
</evidence>
<comment type="similarity">
    <text evidence="2">Belongs to the BexD/CtrA/VexA family.</text>
</comment>
<feature type="signal peptide" evidence="15">
    <location>
        <begin position="1"/>
        <end position="24"/>
    </location>
</feature>
<dbReference type="EMBL" id="CP033969">
    <property type="protein sequence ID" value="AZG14843.1"/>
    <property type="molecule type" value="Genomic_DNA"/>
</dbReference>
<evidence type="ECO:0000313" key="19">
    <source>
        <dbReference type="Proteomes" id="UP000270411"/>
    </source>
</evidence>
<dbReference type="GO" id="GO:0046930">
    <property type="term" value="C:pore complex"/>
    <property type="evidence" value="ECO:0007669"/>
    <property type="project" value="UniProtKB-KW"/>
</dbReference>
<comment type="subcellular location">
    <subcellularLocation>
        <location evidence="1">Cell outer membrane</location>
        <topology evidence="1">Multi-pass membrane protein</topology>
    </subcellularLocation>
</comment>
<evidence type="ECO:0000256" key="14">
    <source>
        <dbReference type="ARBA" id="ARBA00023288"/>
    </source>
</evidence>
<dbReference type="InterPro" id="IPR054765">
    <property type="entry name" value="SLBB_dom"/>
</dbReference>
<keyword evidence="6" id="KW-0812">Transmembrane</keyword>
<gene>
    <name evidence="18" type="ORF">EHF44_16220</name>
</gene>
<sequence length="391" mass="40897">MKRPSASLASLAHLAPRAVALACAAVLAGCAYLPSSGPTARDILDAQASAANALGYRIADVDADLIGKLDAMPAAPASVPVDVPVSRGGDTVFERIGAGDTLGISIFEVGTTLFGPASTLGAMGGGMTAAPQPTAAGQAMPTVTVAADGTIPVPYAGRIRAAGRTPRELEDAIRAALRGKSQDPQVVVSVRDNLANSVMVMGEVRKPGRVPLTPGGERVLDMVALAGGAAYPMTDVAARLTRGQTTLELPLADLSPESDANLPLRPQDRLMIERRPRSFSVMGAAGKVSQVPFDAPRVNLAEAVAKVGGPGDLQADPRAIFVFRYQPDTAPVIYRLDLMNPSSYFLAQRFAMRDKDVVYIANAESNGLTKFVSILNLLFSPVYTGNQFFKR</sequence>
<feature type="domain" description="SLBB" evidence="17">
    <location>
        <begin position="278"/>
        <end position="360"/>
    </location>
</feature>
<evidence type="ECO:0000256" key="13">
    <source>
        <dbReference type="ARBA" id="ARBA00023237"/>
    </source>
</evidence>
<dbReference type="GO" id="GO:0006811">
    <property type="term" value="P:monoatomic ion transport"/>
    <property type="evidence" value="ECO:0007669"/>
    <property type="project" value="UniProtKB-KW"/>
</dbReference>
<evidence type="ECO:0000256" key="10">
    <source>
        <dbReference type="ARBA" id="ARBA00023114"/>
    </source>
</evidence>
<keyword evidence="5" id="KW-0762">Sugar transport</keyword>
<dbReference type="PANTHER" id="PTHR33619">
    <property type="entry name" value="POLYSACCHARIDE EXPORT PROTEIN GFCE-RELATED"/>
    <property type="match status" value="1"/>
</dbReference>
<keyword evidence="7 15" id="KW-0732">Signal</keyword>
<evidence type="ECO:0000256" key="1">
    <source>
        <dbReference type="ARBA" id="ARBA00004571"/>
    </source>
</evidence>
<evidence type="ECO:0000256" key="3">
    <source>
        <dbReference type="ARBA" id="ARBA00022448"/>
    </source>
</evidence>
<proteinExistence type="inferred from homology"/>
<evidence type="ECO:0000256" key="5">
    <source>
        <dbReference type="ARBA" id="ARBA00022597"/>
    </source>
</evidence>
<dbReference type="Gene3D" id="3.30.1950.10">
    <property type="entry name" value="wza like domain"/>
    <property type="match status" value="1"/>
</dbReference>
<dbReference type="OrthoDB" id="9808421at2"/>
<dbReference type="AlphaFoldDB" id="A0A3G8H2R3"/>
<evidence type="ECO:0000256" key="11">
    <source>
        <dbReference type="ARBA" id="ARBA00023136"/>
    </source>
</evidence>
<dbReference type="InterPro" id="IPR049712">
    <property type="entry name" value="Poly_export"/>
</dbReference>
<keyword evidence="14" id="KW-0449">Lipoprotein</keyword>
<feature type="chain" id="PRO_5018123636" evidence="15">
    <location>
        <begin position="25"/>
        <end position="391"/>
    </location>
</feature>
<evidence type="ECO:0000256" key="15">
    <source>
        <dbReference type="SAM" id="SignalP"/>
    </source>
</evidence>
<evidence type="ECO:0000256" key="9">
    <source>
        <dbReference type="ARBA" id="ARBA00023065"/>
    </source>
</evidence>
<organism evidence="18 19">
    <name type="scientific">Cupriavidus pauculus</name>
    <dbReference type="NCBI Taxonomy" id="82633"/>
    <lineage>
        <taxon>Bacteria</taxon>
        <taxon>Pseudomonadati</taxon>
        <taxon>Pseudomonadota</taxon>
        <taxon>Betaproteobacteria</taxon>
        <taxon>Burkholderiales</taxon>
        <taxon>Burkholderiaceae</taxon>
        <taxon>Cupriavidus</taxon>
    </lineage>
</organism>
<evidence type="ECO:0000256" key="2">
    <source>
        <dbReference type="ARBA" id="ARBA00009450"/>
    </source>
</evidence>
<evidence type="ECO:0000256" key="4">
    <source>
        <dbReference type="ARBA" id="ARBA00022452"/>
    </source>
</evidence>
<evidence type="ECO:0000256" key="7">
    <source>
        <dbReference type="ARBA" id="ARBA00022729"/>
    </source>
</evidence>
<feature type="domain" description="Polysaccharide export protein N-terminal" evidence="16">
    <location>
        <begin position="95"/>
        <end position="190"/>
    </location>
</feature>
<evidence type="ECO:0000256" key="8">
    <source>
        <dbReference type="ARBA" id="ARBA00023047"/>
    </source>
</evidence>
<dbReference type="GO" id="GO:0015288">
    <property type="term" value="F:porin activity"/>
    <property type="evidence" value="ECO:0007669"/>
    <property type="project" value="UniProtKB-KW"/>
</dbReference>
<evidence type="ECO:0000259" key="16">
    <source>
        <dbReference type="Pfam" id="PF02563"/>
    </source>
</evidence>
<feature type="domain" description="SLBB" evidence="17">
    <location>
        <begin position="197"/>
        <end position="270"/>
    </location>
</feature>
<dbReference type="Gene3D" id="3.10.560.10">
    <property type="entry name" value="Outer membrane lipoprotein wza domain like"/>
    <property type="match status" value="2"/>
</dbReference>
<dbReference type="PANTHER" id="PTHR33619:SF3">
    <property type="entry name" value="POLYSACCHARIDE EXPORT PROTEIN GFCE-RELATED"/>
    <property type="match status" value="1"/>
</dbReference>
<dbReference type="KEGG" id="cpau:EHF44_16220"/>